<protein>
    <recommendedName>
        <fullName evidence="3">CopG family transcriptional regulator</fullName>
    </recommendedName>
</protein>
<gene>
    <name evidence="1" type="ORF">Q8A49_15500</name>
</gene>
<dbReference type="EMBL" id="JAUUCC010000036">
    <property type="protein sequence ID" value="MEE2051906.1"/>
    <property type="molecule type" value="Genomic_DNA"/>
</dbReference>
<accession>A0ABU7KRI8</accession>
<comment type="caution">
    <text evidence="1">The sequence shown here is derived from an EMBL/GenBank/DDBJ whole genome shotgun (WGS) entry which is preliminary data.</text>
</comment>
<name>A0ABU7KRI8_9ACTN</name>
<sequence>MDEKRLEDLAAYYDGHDIDEDIDRARIQQQKPVSRDEVMIVSSIRLPKTTMDRVREAATEDGTTPTALIRRWIREQLELRERAAASAPSQLDLLSQLMHRVVREELEEAGLRRT</sequence>
<evidence type="ECO:0000313" key="2">
    <source>
        <dbReference type="Proteomes" id="UP001348641"/>
    </source>
</evidence>
<dbReference type="Proteomes" id="UP001348641">
    <property type="component" value="Unassembled WGS sequence"/>
</dbReference>
<dbReference type="SUPFAM" id="SSF47598">
    <property type="entry name" value="Ribbon-helix-helix"/>
    <property type="match status" value="1"/>
</dbReference>
<dbReference type="RefSeq" id="WP_330158958.1">
    <property type="nucleotide sequence ID" value="NZ_BAAAJA010000001.1"/>
</dbReference>
<evidence type="ECO:0008006" key="3">
    <source>
        <dbReference type="Google" id="ProtNLM"/>
    </source>
</evidence>
<dbReference type="InterPro" id="IPR010985">
    <property type="entry name" value="Ribbon_hlx_hlx"/>
</dbReference>
<proteinExistence type="predicted"/>
<evidence type="ECO:0000313" key="1">
    <source>
        <dbReference type="EMBL" id="MEE2051906.1"/>
    </source>
</evidence>
<reference evidence="1 2" key="1">
    <citation type="submission" date="2023-07" db="EMBL/GenBank/DDBJ databases">
        <authorList>
            <person name="Girao M."/>
            <person name="Carvalho M.F."/>
        </authorList>
    </citation>
    <scope>NUCLEOTIDE SEQUENCE [LARGE SCALE GENOMIC DNA]</scope>
    <source>
        <strain evidence="1 2">66/93</strain>
    </source>
</reference>
<organism evidence="1 2">
    <name type="scientific">Nocardiopsis tropica</name>
    <dbReference type="NCBI Taxonomy" id="109330"/>
    <lineage>
        <taxon>Bacteria</taxon>
        <taxon>Bacillati</taxon>
        <taxon>Actinomycetota</taxon>
        <taxon>Actinomycetes</taxon>
        <taxon>Streptosporangiales</taxon>
        <taxon>Nocardiopsidaceae</taxon>
        <taxon>Nocardiopsis</taxon>
    </lineage>
</organism>